<feature type="DNA-binding region" description="H-T-H motif" evidence="5">
    <location>
        <begin position="30"/>
        <end position="49"/>
    </location>
</feature>
<evidence type="ECO:0000256" key="5">
    <source>
        <dbReference type="PROSITE-ProRule" id="PRU00335"/>
    </source>
</evidence>
<protein>
    <submittedName>
        <fullName evidence="7">D-serine/D-alanine/glycine transporter</fullName>
    </submittedName>
</protein>
<evidence type="ECO:0000256" key="3">
    <source>
        <dbReference type="ARBA" id="ARBA00023125"/>
    </source>
</evidence>
<dbReference type="Gene3D" id="1.10.357.10">
    <property type="entry name" value="Tetracycline Repressor, domain 2"/>
    <property type="match status" value="1"/>
</dbReference>
<dbReference type="EMBL" id="CP034412">
    <property type="protein sequence ID" value="QCY48164.1"/>
    <property type="molecule type" value="Genomic_DNA"/>
</dbReference>
<dbReference type="InterPro" id="IPR036271">
    <property type="entry name" value="Tet_transcr_reg_TetR-rel_C_sf"/>
</dbReference>
<dbReference type="PANTHER" id="PTHR30055">
    <property type="entry name" value="HTH-TYPE TRANSCRIPTIONAL REGULATOR RUTR"/>
    <property type="match status" value="1"/>
</dbReference>
<dbReference type="RefSeq" id="WP_138926808.1">
    <property type="nucleotide sequence ID" value="NZ_CP034412.1"/>
</dbReference>
<reference evidence="7 8" key="1">
    <citation type="submission" date="2018-12" db="EMBL/GenBank/DDBJ databases">
        <title>Complete Genome Sequence of Glutamicibacter creatinolyticus strain LGCM259,isolated from an abscess of a 12-year-old mare in Italy.</title>
        <authorList>
            <person name="Santos R.G."/>
            <person name="Silva A.L."/>
            <person name="Seyffert N."/>
            <person name="Castro T.L.P."/>
            <person name="Attili A.R."/>
            <person name="Rifici C."/>
            <person name="Mazzullo G."/>
            <person name="Brenig B."/>
            <person name="Venanzi F."/>
            <person name="Azevedo V."/>
        </authorList>
    </citation>
    <scope>NUCLEOTIDE SEQUENCE [LARGE SCALE GENOMIC DNA]</scope>
    <source>
        <strain evidence="7 8">LGCM 259</strain>
    </source>
</reference>
<dbReference type="SUPFAM" id="SSF48498">
    <property type="entry name" value="Tetracyclin repressor-like, C-terminal domain"/>
    <property type="match status" value="1"/>
</dbReference>
<dbReference type="KEGG" id="gcr:GcLGCM259_2457"/>
<dbReference type="InterPro" id="IPR039538">
    <property type="entry name" value="BetI_C"/>
</dbReference>
<evidence type="ECO:0000313" key="7">
    <source>
        <dbReference type="EMBL" id="QCY48164.1"/>
    </source>
</evidence>
<evidence type="ECO:0000256" key="4">
    <source>
        <dbReference type="ARBA" id="ARBA00023163"/>
    </source>
</evidence>
<dbReference type="InterPro" id="IPR001647">
    <property type="entry name" value="HTH_TetR"/>
</dbReference>
<dbReference type="InterPro" id="IPR009057">
    <property type="entry name" value="Homeodomain-like_sf"/>
</dbReference>
<dbReference type="PRINTS" id="PR00455">
    <property type="entry name" value="HTHTETR"/>
</dbReference>
<dbReference type="SUPFAM" id="SSF46689">
    <property type="entry name" value="Homeodomain-like"/>
    <property type="match status" value="1"/>
</dbReference>
<keyword evidence="8" id="KW-1185">Reference proteome</keyword>
<name>A0A5B7WY84_9MICC</name>
<dbReference type="GO" id="GO:0003700">
    <property type="term" value="F:DNA-binding transcription factor activity"/>
    <property type="evidence" value="ECO:0007669"/>
    <property type="project" value="TreeGrafter"/>
</dbReference>
<feature type="domain" description="HTH tetR-type" evidence="6">
    <location>
        <begin position="7"/>
        <end position="67"/>
    </location>
</feature>
<dbReference type="PANTHER" id="PTHR30055:SF231">
    <property type="entry name" value="TRANSCRIPTIONAL REGULATORY PROTEIN (PROBABLY DEOR-FAMILY)-RELATED"/>
    <property type="match status" value="1"/>
</dbReference>
<evidence type="ECO:0000256" key="1">
    <source>
        <dbReference type="ARBA" id="ARBA00022491"/>
    </source>
</evidence>
<dbReference type="InterPro" id="IPR050109">
    <property type="entry name" value="HTH-type_TetR-like_transc_reg"/>
</dbReference>
<dbReference type="Pfam" id="PF13977">
    <property type="entry name" value="TetR_C_6"/>
    <property type="match status" value="1"/>
</dbReference>
<proteinExistence type="predicted"/>
<dbReference type="Proteomes" id="UP000307000">
    <property type="component" value="Chromosome"/>
</dbReference>
<accession>A0A5B7WY84</accession>
<keyword evidence="4" id="KW-0804">Transcription</keyword>
<evidence type="ECO:0000259" key="6">
    <source>
        <dbReference type="PROSITE" id="PS50977"/>
    </source>
</evidence>
<evidence type="ECO:0000313" key="8">
    <source>
        <dbReference type="Proteomes" id="UP000307000"/>
    </source>
</evidence>
<dbReference type="GO" id="GO:0000976">
    <property type="term" value="F:transcription cis-regulatory region binding"/>
    <property type="evidence" value="ECO:0007669"/>
    <property type="project" value="TreeGrafter"/>
</dbReference>
<dbReference type="AlphaFoldDB" id="A0A5B7WY84"/>
<keyword evidence="2" id="KW-0805">Transcription regulation</keyword>
<dbReference type="Pfam" id="PF00440">
    <property type="entry name" value="TetR_N"/>
    <property type="match status" value="1"/>
</dbReference>
<keyword evidence="1" id="KW-0678">Repressor</keyword>
<dbReference type="PROSITE" id="PS50977">
    <property type="entry name" value="HTH_TETR_2"/>
    <property type="match status" value="1"/>
</dbReference>
<sequence>MARVSVEERSRQFIEAAARVIAAEGMAAATTRRIAAEAGAPLAALHYCFRNKDELLNEVYNYLSRDYARELDPMPGPTSLDDAVERHIRRIWRRMLSAPHEQVTTFELLLRSTRLVDEQEIAAARTINRSMYGAWITSTSAIFRSAAEAMGEAAHIDFDTVSRMVIAGIDGISLQHLSDPDEERTDRLIDALCDSVKHLLHQQIDTPRTEPAPRS</sequence>
<gene>
    <name evidence="7" type="ORF">GcLGCM259_2457</name>
</gene>
<organism evidence="7 8">
    <name type="scientific">Glutamicibacter creatinolyticus</name>
    <dbReference type="NCBI Taxonomy" id="162496"/>
    <lineage>
        <taxon>Bacteria</taxon>
        <taxon>Bacillati</taxon>
        <taxon>Actinomycetota</taxon>
        <taxon>Actinomycetes</taxon>
        <taxon>Micrococcales</taxon>
        <taxon>Micrococcaceae</taxon>
        <taxon>Glutamicibacter</taxon>
    </lineage>
</organism>
<keyword evidence="3 5" id="KW-0238">DNA-binding</keyword>
<evidence type="ECO:0000256" key="2">
    <source>
        <dbReference type="ARBA" id="ARBA00023015"/>
    </source>
</evidence>